<gene>
    <name evidence="16" type="ordered locus">Mvan_4762</name>
</gene>
<dbReference type="PANTHER" id="PTHR45569:SF1">
    <property type="entry name" value="SENSOR PROTEIN KDPD"/>
    <property type="match status" value="1"/>
</dbReference>
<keyword evidence="11 14" id="KW-1133">Transmembrane helix</keyword>
<dbReference type="InterPro" id="IPR004358">
    <property type="entry name" value="Sig_transdc_His_kin-like_C"/>
</dbReference>
<dbReference type="CDD" id="cd01987">
    <property type="entry name" value="USP_KdpD-like"/>
    <property type="match status" value="1"/>
</dbReference>
<dbReference type="SMART" id="SM00388">
    <property type="entry name" value="HisKA"/>
    <property type="match status" value="1"/>
</dbReference>
<dbReference type="RefSeq" id="WP_011781909.1">
    <property type="nucleotide sequence ID" value="NC_008726.1"/>
</dbReference>
<evidence type="ECO:0000256" key="8">
    <source>
        <dbReference type="ARBA" id="ARBA00022741"/>
    </source>
</evidence>
<dbReference type="Pfam" id="PF00582">
    <property type="entry name" value="Usp"/>
    <property type="match status" value="1"/>
</dbReference>
<dbReference type="GO" id="GO:0034220">
    <property type="term" value="P:monoatomic ion transmembrane transport"/>
    <property type="evidence" value="ECO:0007669"/>
    <property type="project" value="UniProtKB-KW"/>
</dbReference>
<keyword evidence="16" id="KW-0813">Transport</keyword>
<dbReference type="GO" id="GO:0005737">
    <property type="term" value="C:cytoplasm"/>
    <property type="evidence" value="ECO:0007669"/>
    <property type="project" value="UniProtKB-ARBA"/>
</dbReference>
<dbReference type="EC" id="2.7.13.3" evidence="4"/>
<dbReference type="GO" id="GO:0000155">
    <property type="term" value="F:phosphorelay sensor kinase activity"/>
    <property type="evidence" value="ECO:0007669"/>
    <property type="project" value="InterPro"/>
</dbReference>
<evidence type="ECO:0000256" key="2">
    <source>
        <dbReference type="ARBA" id="ARBA00004141"/>
    </source>
</evidence>
<dbReference type="InterPro" id="IPR036890">
    <property type="entry name" value="HATPase_C_sf"/>
</dbReference>
<dbReference type="InterPro" id="IPR052023">
    <property type="entry name" value="Histidine_kinase_KdpD"/>
</dbReference>
<keyword evidence="8" id="KW-0547">Nucleotide-binding</keyword>
<dbReference type="STRING" id="350058.Mvan_4762"/>
<dbReference type="InterPro" id="IPR038318">
    <property type="entry name" value="KdpD_sf"/>
</dbReference>
<dbReference type="FunFam" id="3.40.50.620:FF:000112">
    <property type="entry name" value="Sensor histidine kinase KdpD"/>
    <property type="match status" value="1"/>
</dbReference>
<organism evidence="16 17">
    <name type="scientific">Mycolicibacterium vanbaalenii (strain DSM 7251 / JCM 13017 / BCRC 16820 / KCTC 9966 / NRRL B-24157 / PYR-1)</name>
    <name type="common">Mycobacterium vanbaalenii</name>
    <dbReference type="NCBI Taxonomy" id="350058"/>
    <lineage>
        <taxon>Bacteria</taxon>
        <taxon>Bacillati</taxon>
        <taxon>Actinomycetota</taxon>
        <taxon>Actinomycetes</taxon>
        <taxon>Mycobacteriales</taxon>
        <taxon>Mycobacteriaceae</taxon>
        <taxon>Mycolicibacterium</taxon>
    </lineage>
</organism>
<dbReference type="Gene3D" id="3.40.50.620">
    <property type="entry name" value="HUPs"/>
    <property type="match status" value="1"/>
</dbReference>
<keyword evidence="6" id="KW-0808">Transferase</keyword>
<dbReference type="GO" id="GO:0005886">
    <property type="term" value="C:plasma membrane"/>
    <property type="evidence" value="ECO:0007669"/>
    <property type="project" value="UniProtKB-SubCell"/>
</dbReference>
<dbReference type="CDD" id="cd00082">
    <property type="entry name" value="HisKA"/>
    <property type="match status" value="1"/>
</dbReference>
<evidence type="ECO:0000256" key="10">
    <source>
        <dbReference type="ARBA" id="ARBA00022840"/>
    </source>
</evidence>
<evidence type="ECO:0000256" key="3">
    <source>
        <dbReference type="ARBA" id="ARBA00004236"/>
    </source>
</evidence>
<dbReference type="HOGENOM" id="CLU_000445_113_1_11"/>
<dbReference type="InterPro" id="IPR027417">
    <property type="entry name" value="P-loop_NTPase"/>
</dbReference>
<dbReference type="InterPro" id="IPR003661">
    <property type="entry name" value="HisK_dim/P_dom"/>
</dbReference>
<dbReference type="KEGG" id="mva:Mvan_4762"/>
<dbReference type="Gene3D" id="1.20.120.620">
    <property type="entry name" value="Backbone structure of the membrane domain of e. Coli histidine kinase receptor kdpd"/>
    <property type="match status" value="1"/>
</dbReference>
<evidence type="ECO:0000256" key="9">
    <source>
        <dbReference type="ARBA" id="ARBA00022777"/>
    </source>
</evidence>
<evidence type="ECO:0000256" key="13">
    <source>
        <dbReference type="ARBA" id="ARBA00023136"/>
    </source>
</evidence>
<name>A1TED5_MYCVP</name>
<dbReference type="Gene3D" id="3.40.50.300">
    <property type="entry name" value="P-loop containing nucleotide triphosphate hydrolases"/>
    <property type="match status" value="1"/>
</dbReference>
<evidence type="ECO:0000256" key="7">
    <source>
        <dbReference type="ARBA" id="ARBA00022692"/>
    </source>
</evidence>
<dbReference type="eggNOG" id="COG2205">
    <property type="taxonomic scope" value="Bacteria"/>
</dbReference>
<dbReference type="InterPro" id="IPR025201">
    <property type="entry name" value="KdpD_TM"/>
</dbReference>
<dbReference type="InterPro" id="IPR014729">
    <property type="entry name" value="Rossmann-like_a/b/a_fold"/>
</dbReference>
<feature type="transmembrane region" description="Helical" evidence="14">
    <location>
        <begin position="389"/>
        <end position="410"/>
    </location>
</feature>
<keyword evidence="9 16" id="KW-0418">Kinase</keyword>
<dbReference type="PROSITE" id="PS50109">
    <property type="entry name" value="HIS_KIN"/>
    <property type="match status" value="1"/>
</dbReference>
<dbReference type="InterPro" id="IPR003594">
    <property type="entry name" value="HATPase_dom"/>
</dbReference>
<accession>A1TED5</accession>
<dbReference type="FunFam" id="3.40.50.300:FF:000483">
    <property type="entry name" value="Sensor histidine kinase KdpD"/>
    <property type="match status" value="1"/>
</dbReference>
<dbReference type="SUPFAM" id="SSF47384">
    <property type="entry name" value="Homodimeric domain of signal transducing histidine kinase"/>
    <property type="match status" value="1"/>
</dbReference>
<dbReference type="GO" id="GO:0005524">
    <property type="term" value="F:ATP binding"/>
    <property type="evidence" value="ECO:0007669"/>
    <property type="project" value="UniProtKB-KW"/>
</dbReference>
<dbReference type="InterPro" id="IPR003852">
    <property type="entry name" value="Sig_transdc_His_kinase_KdpD_N"/>
</dbReference>
<protein>
    <recommendedName>
        <fullName evidence="4">histidine kinase</fullName>
        <ecNumber evidence="4">2.7.13.3</ecNumber>
    </recommendedName>
</protein>
<evidence type="ECO:0000313" key="16">
    <source>
        <dbReference type="EMBL" id="ABM15535.1"/>
    </source>
</evidence>
<sequence>MDDESVAASPHKAKRGELRIYLGAAPGVGKTYAMLGEAHRRLERGTDVVAAVVETHGRKKTAELFEGIEIVPPKLIAYRGSDFAELDVEAVLRRNPQVVLVDELAHTNTPGSKNTKRWQDIEELLDAGITVITTVNVQHLESLNDVVTQITGIEQQEKVPDEVVRAADQVELVDITPEALRRRLAHGNVYAPERVDAALSNYFRRGNLTALRELALLWLADQVDSALEKYRADNKITDTWEARERVVVAVTGGPESETLVRRASRIASKSSAELMVVHVVQGDGLSGVSGPQMGKVRELAASIGATLHTVVGDGAGGVPAALLDFAREMNATQLVLGTSRRSRWARIFDEGIGATVVQKSGRIDVHMVTHEQAGGESLWARVSPRQRHAVSWLAALAVPGAICAATVLLLDRFLGIGGESAMFFIGVLVVALLGGVAPAALSAVLSGVLLNFFLVEPRHTFTISEPDSAITIVVLLVVAVAVAALVDGAANRTRESRRAAREAELLALFAGAVLRGADLNTLLERVREAYSQQSVTLVRGEAHGGGVVGCAGSEPCVTVETADTAIEVGSKDDPEEFWLLLAGRRLDARDRRVLGAVANQAAGLARQRELAEEAGRAEAIARADELRRSLLSAVSHDLRTPLAAAKAAVSSLRSEDVGFSPEDTAELLATVEESIDQLSGLVGNLLDSSRLAAGVVRPELQPVYLEEAVPRALLGISRGSTGLRAGLDRVKVEVGDTVVMADSGLLERVLANVIDNALRYAPDGPVRVTAGRVADRVLIAVADEGPGVARGAETELFAPFQRLGDQDTSSGVGLGLSVARGFVEAMGGTISATDTPGGGMTVEIDLAAPR</sequence>
<evidence type="ECO:0000256" key="6">
    <source>
        <dbReference type="ARBA" id="ARBA00022679"/>
    </source>
</evidence>
<evidence type="ECO:0000256" key="12">
    <source>
        <dbReference type="ARBA" id="ARBA00023012"/>
    </source>
</evidence>
<dbReference type="SUPFAM" id="SSF52540">
    <property type="entry name" value="P-loop containing nucleoside triphosphate hydrolases"/>
    <property type="match status" value="1"/>
</dbReference>
<dbReference type="CDD" id="cd00075">
    <property type="entry name" value="HATPase"/>
    <property type="match status" value="1"/>
</dbReference>
<dbReference type="InterPro" id="IPR036097">
    <property type="entry name" value="HisK_dim/P_sf"/>
</dbReference>
<feature type="transmembrane region" description="Helical" evidence="14">
    <location>
        <begin position="422"/>
        <end position="449"/>
    </location>
</feature>
<keyword evidence="16" id="KW-0406">Ion transport</keyword>
<dbReference type="SMART" id="SM00387">
    <property type="entry name" value="HATPase_c"/>
    <property type="match status" value="1"/>
</dbReference>
<keyword evidence="10" id="KW-0067">ATP-binding</keyword>
<dbReference type="PRINTS" id="PR00344">
    <property type="entry name" value="BCTRLSENSOR"/>
</dbReference>
<keyword evidence="16" id="KW-0407">Ion channel</keyword>
<dbReference type="Pfam" id="PF13493">
    <property type="entry name" value="DUF4118"/>
    <property type="match status" value="1"/>
</dbReference>
<evidence type="ECO:0000256" key="5">
    <source>
        <dbReference type="ARBA" id="ARBA00022553"/>
    </source>
</evidence>
<dbReference type="SUPFAM" id="SSF52402">
    <property type="entry name" value="Adenine nucleotide alpha hydrolases-like"/>
    <property type="match status" value="1"/>
</dbReference>
<reference evidence="16" key="1">
    <citation type="submission" date="2006-12" db="EMBL/GenBank/DDBJ databases">
        <title>Complete sequence of Mycobacterium vanbaalenii PYR-1.</title>
        <authorList>
            <consortium name="US DOE Joint Genome Institute"/>
            <person name="Copeland A."/>
            <person name="Lucas S."/>
            <person name="Lapidus A."/>
            <person name="Barry K."/>
            <person name="Detter J.C."/>
            <person name="Glavina del Rio T."/>
            <person name="Hammon N."/>
            <person name="Israni S."/>
            <person name="Dalin E."/>
            <person name="Tice H."/>
            <person name="Pitluck S."/>
            <person name="Singan V."/>
            <person name="Schmutz J."/>
            <person name="Larimer F."/>
            <person name="Land M."/>
            <person name="Hauser L."/>
            <person name="Kyrpides N."/>
            <person name="Anderson I.J."/>
            <person name="Miller C."/>
            <person name="Richardson P."/>
        </authorList>
    </citation>
    <scope>NUCLEOTIDE SEQUENCE [LARGE SCALE GENOMIC DNA]</scope>
    <source>
        <strain evidence="16">PYR-1</strain>
    </source>
</reference>
<feature type="transmembrane region" description="Helical" evidence="14">
    <location>
        <begin position="469"/>
        <end position="490"/>
    </location>
</feature>
<keyword evidence="7 14" id="KW-0812">Transmembrane</keyword>
<dbReference type="InterPro" id="IPR006016">
    <property type="entry name" value="UspA"/>
</dbReference>
<dbReference type="PANTHER" id="PTHR45569">
    <property type="entry name" value="SENSOR PROTEIN KDPD"/>
    <property type="match status" value="1"/>
</dbReference>
<proteinExistence type="predicted"/>
<dbReference type="Pfam" id="PF00512">
    <property type="entry name" value="HisKA"/>
    <property type="match status" value="1"/>
</dbReference>
<evidence type="ECO:0000256" key="11">
    <source>
        <dbReference type="ARBA" id="ARBA00022989"/>
    </source>
</evidence>
<evidence type="ECO:0000313" key="17">
    <source>
        <dbReference type="Proteomes" id="UP000009159"/>
    </source>
</evidence>
<evidence type="ECO:0000256" key="1">
    <source>
        <dbReference type="ARBA" id="ARBA00000085"/>
    </source>
</evidence>
<dbReference type="Pfam" id="PF02702">
    <property type="entry name" value="KdpD"/>
    <property type="match status" value="1"/>
</dbReference>
<comment type="catalytic activity">
    <reaction evidence="1">
        <text>ATP + protein L-histidine = ADP + protein N-phospho-L-histidine.</text>
        <dbReference type="EC" id="2.7.13.3"/>
    </reaction>
</comment>
<dbReference type="SUPFAM" id="SSF55874">
    <property type="entry name" value="ATPase domain of HSP90 chaperone/DNA topoisomerase II/histidine kinase"/>
    <property type="match status" value="1"/>
</dbReference>
<dbReference type="Proteomes" id="UP000009159">
    <property type="component" value="Chromosome"/>
</dbReference>
<keyword evidence="13 14" id="KW-0472">Membrane</keyword>
<evidence type="ECO:0000259" key="15">
    <source>
        <dbReference type="PROSITE" id="PS50109"/>
    </source>
</evidence>
<dbReference type="EMBL" id="CP000511">
    <property type="protein sequence ID" value="ABM15535.1"/>
    <property type="molecule type" value="Genomic_DNA"/>
</dbReference>
<dbReference type="Pfam" id="PF02518">
    <property type="entry name" value="HATPase_c"/>
    <property type="match status" value="1"/>
</dbReference>
<keyword evidence="17" id="KW-1185">Reference proteome</keyword>
<dbReference type="AlphaFoldDB" id="A1TED5"/>
<dbReference type="InterPro" id="IPR005467">
    <property type="entry name" value="His_kinase_dom"/>
</dbReference>
<keyword evidence="5" id="KW-0597">Phosphoprotein</keyword>
<evidence type="ECO:0000256" key="14">
    <source>
        <dbReference type="SAM" id="Phobius"/>
    </source>
</evidence>
<dbReference type="Gene3D" id="1.10.287.130">
    <property type="match status" value="1"/>
</dbReference>
<dbReference type="FunFam" id="1.10.287.130:FF:000021">
    <property type="entry name" value="Sensor histidine kinase KdpD"/>
    <property type="match status" value="1"/>
</dbReference>
<keyword evidence="12" id="KW-0902">Two-component regulatory system</keyword>
<evidence type="ECO:0000256" key="4">
    <source>
        <dbReference type="ARBA" id="ARBA00012438"/>
    </source>
</evidence>
<comment type="subcellular location">
    <subcellularLocation>
        <location evidence="3">Cell membrane</location>
    </subcellularLocation>
    <subcellularLocation>
        <location evidence="2">Membrane</location>
        <topology evidence="2">Multi-pass membrane protein</topology>
    </subcellularLocation>
</comment>
<feature type="domain" description="Histidine kinase" evidence="15">
    <location>
        <begin position="633"/>
        <end position="850"/>
    </location>
</feature>
<dbReference type="Gene3D" id="3.30.565.10">
    <property type="entry name" value="Histidine kinase-like ATPase, C-terminal domain"/>
    <property type="match status" value="1"/>
</dbReference>